<dbReference type="AlphaFoldDB" id="A0A1H0QZV2"/>
<accession>A0A1H0QZV2</accession>
<keyword evidence="2" id="KW-1185">Reference proteome</keyword>
<reference evidence="1 2" key="1">
    <citation type="submission" date="2016-10" db="EMBL/GenBank/DDBJ databases">
        <authorList>
            <person name="de Groot N.N."/>
        </authorList>
    </citation>
    <scope>NUCLEOTIDE SEQUENCE [LARGE SCALE GENOMIC DNA]</scope>
    <source>
        <strain evidence="1 2">DSM 12130</strain>
    </source>
</reference>
<gene>
    <name evidence="1" type="ORF">SAMN05660330_02154</name>
</gene>
<organism evidence="1 2">
    <name type="scientific">Desulforhopalus singaporensis</name>
    <dbReference type="NCBI Taxonomy" id="91360"/>
    <lineage>
        <taxon>Bacteria</taxon>
        <taxon>Pseudomonadati</taxon>
        <taxon>Thermodesulfobacteriota</taxon>
        <taxon>Desulfobulbia</taxon>
        <taxon>Desulfobulbales</taxon>
        <taxon>Desulfocapsaceae</taxon>
        <taxon>Desulforhopalus</taxon>
    </lineage>
</organism>
<proteinExistence type="predicted"/>
<name>A0A1H0QZV2_9BACT</name>
<evidence type="ECO:0000313" key="1">
    <source>
        <dbReference type="EMBL" id="SDP22842.1"/>
    </source>
</evidence>
<sequence length="152" mass="17564">MKYLKFDPRRISNDLYTNFCEELKSAGFTTCECSKCTEYKRTLFSVCYKIAGKIRVEKGGMSRSEFNNLIDRIAVTAACSLINPMHFVDRCDWNECGDKLLHSEINDEMILLYELIELASKILTKDERHVLGHNFRMILSLNLTHEDLDLAA</sequence>
<dbReference type="EMBL" id="FNJI01000013">
    <property type="protein sequence ID" value="SDP22842.1"/>
    <property type="molecule type" value="Genomic_DNA"/>
</dbReference>
<evidence type="ECO:0000313" key="2">
    <source>
        <dbReference type="Proteomes" id="UP000199073"/>
    </source>
</evidence>
<dbReference type="RefSeq" id="WP_092222652.1">
    <property type="nucleotide sequence ID" value="NZ_FNJI01000013.1"/>
</dbReference>
<dbReference type="Proteomes" id="UP000199073">
    <property type="component" value="Unassembled WGS sequence"/>
</dbReference>
<protein>
    <submittedName>
        <fullName evidence="1">Uncharacterized protein</fullName>
    </submittedName>
</protein>